<keyword evidence="3" id="KW-1185">Reference proteome</keyword>
<accession>A0A498R8H0</accession>
<dbReference type="InterPro" id="IPR036249">
    <property type="entry name" value="Thioredoxin-like_sf"/>
</dbReference>
<dbReference type="Pfam" id="PF03960">
    <property type="entry name" value="ArsC"/>
    <property type="match status" value="1"/>
</dbReference>
<organism evidence="2 3">
    <name type="scientific">Lucifera butyrica</name>
    <dbReference type="NCBI Taxonomy" id="1351585"/>
    <lineage>
        <taxon>Bacteria</taxon>
        <taxon>Bacillati</taxon>
        <taxon>Bacillota</taxon>
        <taxon>Negativicutes</taxon>
        <taxon>Veillonellales</taxon>
        <taxon>Veillonellaceae</taxon>
        <taxon>Lucifera</taxon>
    </lineage>
</organism>
<comment type="similarity">
    <text evidence="1">Belongs to the ArsC family.</text>
</comment>
<proteinExistence type="inferred from homology"/>
<gene>
    <name evidence="2" type="ORF">LUCI_0647</name>
</gene>
<dbReference type="EMBL" id="UPPP01000055">
    <property type="protein sequence ID" value="VBB05438.1"/>
    <property type="molecule type" value="Genomic_DNA"/>
</dbReference>
<dbReference type="InterPro" id="IPR006660">
    <property type="entry name" value="Arsenate_reductase-like"/>
</dbReference>
<protein>
    <recommendedName>
        <fullName evidence="4">ArsC family transcriptional regulator</fullName>
    </recommendedName>
</protein>
<evidence type="ECO:0000313" key="3">
    <source>
        <dbReference type="Proteomes" id="UP000277811"/>
    </source>
</evidence>
<dbReference type="AlphaFoldDB" id="A0A498R8H0"/>
<dbReference type="RefSeq" id="WP_122626424.1">
    <property type="nucleotide sequence ID" value="NZ_UPPP01000055.1"/>
</dbReference>
<dbReference type="PROSITE" id="PS51353">
    <property type="entry name" value="ARSC"/>
    <property type="match status" value="1"/>
</dbReference>
<reference evidence="2 3" key="1">
    <citation type="submission" date="2018-06" db="EMBL/GenBank/DDBJ databases">
        <authorList>
            <person name="Strepis N."/>
        </authorList>
    </citation>
    <scope>NUCLEOTIDE SEQUENCE [LARGE SCALE GENOMIC DNA]</scope>
    <source>
        <strain evidence="2">LUCI</strain>
    </source>
</reference>
<dbReference type="Proteomes" id="UP000277811">
    <property type="component" value="Unassembled WGS sequence"/>
</dbReference>
<evidence type="ECO:0000313" key="2">
    <source>
        <dbReference type="EMBL" id="VBB05438.1"/>
    </source>
</evidence>
<name>A0A498R8H0_9FIRM</name>
<dbReference type="PANTHER" id="PTHR30041">
    <property type="entry name" value="ARSENATE REDUCTASE"/>
    <property type="match status" value="1"/>
</dbReference>
<evidence type="ECO:0008006" key="4">
    <source>
        <dbReference type="Google" id="ProtNLM"/>
    </source>
</evidence>
<dbReference type="OrthoDB" id="9803749at2"/>
<dbReference type="CDD" id="cd02977">
    <property type="entry name" value="ArsC_family"/>
    <property type="match status" value="1"/>
</dbReference>
<sequence length="113" mass="12915">MNIQIWGTRKCQDTRKAERWFKERGIQYQFIDLSQKGLSKGELKSVGAAVGGLTPLLDTAGKEYEKRNLKYLAHNVEEMLLTVPLLFKTPIVRNGSKATVGYQPETWSLWQKS</sequence>
<dbReference type="Gene3D" id="3.40.30.10">
    <property type="entry name" value="Glutaredoxin"/>
    <property type="match status" value="1"/>
</dbReference>
<dbReference type="SUPFAM" id="SSF52833">
    <property type="entry name" value="Thioredoxin-like"/>
    <property type="match status" value="1"/>
</dbReference>
<evidence type="ECO:0000256" key="1">
    <source>
        <dbReference type="PROSITE-ProRule" id="PRU01282"/>
    </source>
</evidence>
<dbReference type="PANTHER" id="PTHR30041:SF8">
    <property type="entry name" value="PROTEIN YFFB"/>
    <property type="match status" value="1"/>
</dbReference>